<feature type="region of interest" description="Disordered" evidence="1">
    <location>
        <begin position="106"/>
        <end position="137"/>
    </location>
</feature>
<organism evidence="3 4">
    <name type="scientific">Labrys monachus</name>
    <dbReference type="NCBI Taxonomy" id="217067"/>
    <lineage>
        <taxon>Bacteria</taxon>
        <taxon>Pseudomonadati</taxon>
        <taxon>Pseudomonadota</taxon>
        <taxon>Alphaproteobacteria</taxon>
        <taxon>Hyphomicrobiales</taxon>
        <taxon>Xanthobacteraceae</taxon>
        <taxon>Labrys</taxon>
    </lineage>
</organism>
<name>A0ABU0FAB9_9HYPH</name>
<sequence length="137" mass="14867">MLRPASVLVFAGAILTATPVLANDFCDKELKPLIDNRLAITASINAISKNPKKSGAREAFCSRIKAYISADEKIIDYMRKNKDFCAIPDQTIAQFIKDVGTAGKTHKKVCMGPPPQARPRPGGPPALPKPPVELRLE</sequence>
<accession>A0ABU0FAB9</accession>
<reference evidence="3 4" key="1">
    <citation type="submission" date="2023-07" db="EMBL/GenBank/DDBJ databases">
        <title>Genomic Encyclopedia of Type Strains, Phase IV (KMG-IV): sequencing the most valuable type-strain genomes for metagenomic binning, comparative biology and taxonomic classification.</title>
        <authorList>
            <person name="Goeker M."/>
        </authorList>
    </citation>
    <scope>NUCLEOTIDE SEQUENCE [LARGE SCALE GENOMIC DNA]</scope>
    <source>
        <strain evidence="3 4">DSM 5896</strain>
    </source>
</reference>
<keyword evidence="2" id="KW-0732">Signal</keyword>
<evidence type="ECO:0000313" key="3">
    <source>
        <dbReference type="EMBL" id="MDQ0391571.1"/>
    </source>
</evidence>
<feature type="signal peptide" evidence="2">
    <location>
        <begin position="1"/>
        <end position="22"/>
    </location>
</feature>
<evidence type="ECO:0000256" key="1">
    <source>
        <dbReference type="SAM" id="MobiDB-lite"/>
    </source>
</evidence>
<evidence type="ECO:0000313" key="4">
    <source>
        <dbReference type="Proteomes" id="UP001237448"/>
    </source>
</evidence>
<dbReference type="Proteomes" id="UP001237448">
    <property type="component" value="Unassembled WGS sequence"/>
</dbReference>
<keyword evidence="4" id="KW-1185">Reference proteome</keyword>
<feature type="compositionally biased region" description="Pro residues" evidence="1">
    <location>
        <begin position="112"/>
        <end position="131"/>
    </location>
</feature>
<gene>
    <name evidence="3" type="ORF">J3R73_001363</name>
</gene>
<dbReference type="RefSeq" id="WP_307424105.1">
    <property type="nucleotide sequence ID" value="NZ_JAUSVK010000001.1"/>
</dbReference>
<dbReference type="EMBL" id="JAUSVK010000001">
    <property type="protein sequence ID" value="MDQ0391571.1"/>
    <property type="molecule type" value="Genomic_DNA"/>
</dbReference>
<feature type="chain" id="PRO_5045055680" evidence="2">
    <location>
        <begin position="23"/>
        <end position="137"/>
    </location>
</feature>
<proteinExistence type="predicted"/>
<comment type="caution">
    <text evidence="3">The sequence shown here is derived from an EMBL/GenBank/DDBJ whole genome shotgun (WGS) entry which is preliminary data.</text>
</comment>
<evidence type="ECO:0000256" key="2">
    <source>
        <dbReference type="SAM" id="SignalP"/>
    </source>
</evidence>
<protein>
    <submittedName>
        <fullName evidence="3">Uncharacterized protein</fullName>
    </submittedName>
</protein>